<feature type="compositionally biased region" description="Polar residues" evidence="1">
    <location>
        <begin position="148"/>
        <end position="159"/>
    </location>
</feature>
<dbReference type="EMBL" id="OW152816">
    <property type="protein sequence ID" value="CAH2067606.1"/>
    <property type="molecule type" value="Genomic_DNA"/>
</dbReference>
<keyword evidence="3" id="KW-1185">Reference proteome</keyword>
<protein>
    <submittedName>
        <fullName evidence="2">Uncharacterized protein</fullName>
    </submittedName>
</protein>
<reference evidence="2" key="1">
    <citation type="submission" date="2022-03" db="EMBL/GenBank/DDBJ databases">
        <authorList>
            <person name="Martin H S."/>
        </authorList>
    </citation>
    <scope>NUCLEOTIDE SEQUENCE</scope>
</reference>
<accession>A0ABN8J2C3</accession>
<feature type="region of interest" description="Disordered" evidence="1">
    <location>
        <begin position="133"/>
        <end position="225"/>
    </location>
</feature>
<evidence type="ECO:0000313" key="3">
    <source>
        <dbReference type="Proteomes" id="UP000837857"/>
    </source>
</evidence>
<name>A0ABN8J2C3_9NEOP</name>
<proteinExistence type="predicted"/>
<feature type="region of interest" description="Disordered" evidence="1">
    <location>
        <begin position="65"/>
        <end position="84"/>
    </location>
</feature>
<dbReference type="Proteomes" id="UP000837857">
    <property type="component" value="Chromosome 4"/>
</dbReference>
<gene>
    <name evidence="2" type="ORF">IPOD504_LOCUS13953</name>
</gene>
<evidence type="ECO:0000313" key="2">
    <source>
        <dbReference type="EMBL" id="CAH2067606.1"/>
    </source>
</evidence>
<organism evidence="2 3">
    <name type="scientific">Iphiclides podalirius</name>
    <name type="common">scarce swallowtail</name>
    <dbReference type="NCBI Taxonomy" id="110791"/>
    <lineage>
        <taxon>Eukaryota</taxon>
        <taxon>Metazoa</taxon>
        <taxon>Ecdysozoa</taxon>
        <taxon>Arthropoda</taxon>
        <taxon>Hexapoda</taxon>
        <taxon>Insecta</taxon>
        <taxon>Pterygota</taxon>
        <taxon>Neoptera</taxon>
        <taxon>Endopterygota</taxon>
        <taxon>Lepidoptera</taxon>
        <taxon>Glossata</taxon>
        <taxon>Ditrysia</taxon>
        <taxon>Papilionoidea</taxon>
        <taxon>Papilionidae</taxon>
        <taxon>Papilioninae</taxon>
        <taxon>Iphiclides</taxon>
    </lineage>
</organism>
<sequence length="273" mass="30639">MDKGKTNIFGKSSKQTKTIEKCYEGGKDFAKASTISIKDSSQSKVIKKIKWSEINTISSDEDVYAIDKQETDGPPNDNKEGANVAIPPDVAKCSFSLDNDEINANSDVQDAKSLEGKNKNITFSECIDELKEEKNNEERNFNALSGADSPNSEDGQSINKTEDTKVIPKTDRNDQTATNAEERTAILKEESTTENVERVSTEDNFKGEEANYHNESNQLLEGESRPEDEFINENDQCEFTMKEFLTKLKELITLIGQRSFKKGPIGRWEHSMI</sequence>
<feature type="compositionally biased region" description="Basic and acidic residues" evidence="1">
    <location>
        <begin position="160"/>
        <end position="212"/>
    </location>
</feature>
<evidence type="ECO:0000256" key="1">
    <source>
        <dbReference type="SAM" id="MobiDB-lite"/>
    </source>
</evidence>
<feature type="non-terminal residue" evidence="2">
    <location>
        <position position="273"/>
    </location>
</feature>